<feature type="transmembrane region" description="Helical" evidence="7">
    <location>
        <begin position="305"/>
        <end position="327"/>
    </location>
</feature>
<dbReference type="GO" id="GO:0016020">
    <property type="term" value="C:membrane"/>
    <property type="evidence" value="ECO:0007669"/>
    <property type="project" value="UniProtKB-SubCell"/>
</dbReference>
<dbReference type="FunFam" id="1.20.1250.20:FF:000013">
    <property type="entry name" value="MFS general substrate transporter"/>
    <property type="match status" value="1"/>
</dbReference>
<comment type="subcellular location">
    <subcellularLocation>
        <location evidence="1">Membrane</location>
        <topology evidence="1">Multi-pass membrane protein</topology>
    </subcellularLocation>
</comment>
<dbReference type="InterPro" id="IPR011701">
    <property type="entry name" value="MFS"/>
</dbReference>
<feature type="transmembrane region" description="Helical" evidence="7">
    <location>
        <begin position="365"/>
        <end position="386"/>
    </location>
</feature>
<feature type="transmembrane region" description="Helical" evidence="7">
    <location>
        <begin position="398"/>
        <end position="421"/>
    </location>
</feature>
<dbReference type="Pfam" id="PF07690">
    <property type="entry name" value="MFS_1"/>
    <property type="match status" value="1"/>
</dbReference>
<dbReference type="GO" id="GO:0022857">
    <property type="term" value="F:transmembrane transporter activity"/>
    <property type="evidence" value="ECO:0007669"/>
    <property type="project" value="InterPro"/>
</dbReference>
<keyword evidence="10" id="KW-1185">Reference proteome</keyword>
<feature type="transmembrane region" description="Helical" evidence="7">
    <location>
        <begin position="427"/>
        <end position="451"/>
    </location>
</feature>
<feature type="transmembrane region" description="Helical" evidence="7">
    <location>
        <begin position="339"/>
        <end position="359"/>
    </location>
</feature>
<dbReference type="AlphaFoldDB" id="A0A9W9I7A4"/>
<name>A0A9W9I7A4_9EURO</name>
<keyword evidence="3" id="KW-0813">Transport</keyword>
<protein>
    <submittedName>
        <fullName evidence="9">Phthalate transporter</fullName>
    </submittedName>
</protein>
<evidence type="ECO:0000256" key="4">
    <source>
        <dbReference type="ARBA" id="ARBA00022692"/>
    </source>
</evidence>
<evidence type="ECO:0000256" key="1">
    <source>
        <dbReference type="ARBA" id="ARBA00004141"/>
    </source>
</evidence>
<feature type="transmembrane region" description="Helical" evidence="7">
    <location>
        <begin position="170"/>
        <end position="188"/>
    </location>
</feature>
<keyword evidence="4 7" id="KW-0812">Transmembrane</keyword>
<accession>A0A9W9I7A4</accession>
<dbReference type="InterPro" id="IPR020846">
    <property type="entry name" value="MFS_dom"/>
</dbReference>
<dbReference type="InterPro" id="IPR036259">
    <property type="entry name" value="MFS_trans_sf"/>
</dbReference>
<dbReference type="GeneID" id="81424998"/>
<dbReference type="SUPFAM" id="SSF103473">
    <property type="entry name" value="MFS general substrate transporter"/>
    <property type="match status" value="1"/>
</dbReference>
<comment type="caution">
    <text evidence="9">The sequence shown here is derived from an EMBL/GenBank/DDBJ whole genome shotgun (WGS) entry which is preliminary data.</text>
</comment>
<evidence type="ECO:0000256" key="3">
    <source>
        <dbReference type="ARBA" id="ARBA00022448"/>
    </source>
</evidence>
<reference evidence="9" key="1">
    <citation type="submission" date="2022-11" db="EMBL/GenBank/DDBJ databases">
        <authorList>
            <person name="Petersen C."/>
        </authorList>
    </citation>
    <scope>NUCLEOTIDE SEQUENCE</scope>
    <source>
        <strain evidence="9">IBT 26290</strain>
    </source>
</reference>
<dbReference type="OrthoDB" id="3639251at2759"/>
<dbReference type="Proteomes" id="UP001149163">
    <property type="component" value="Unassembled WGS sequence"/>
</dbReference>
<dbReference type="PROSITE" id="PS50850">
    <property type="entry name" value="MFS"/>
    <property type="match status" value="1"/>
</dbReference>
<evidence type="ECO:0000313" key="9">
    <source>
        <dbReference type="EMBL" id="KAJ5168103.1"/>
    </source>
</evidence>
<reference evidence="9" key="2">
    <citation type="journal article" date="2023" name="IMA Fungus">
        <title>Comparative genomic study of the Penicillium genus elucidates a diverse pangenome and 15 lateral gene transfer events.</title>
        <authorList>
            <person name="Petersen C."/>
            <person name="Sorensen T."/>
            <person name="Nielsen M.R."/>
            <person name="Sondergaard T.E."/>
            <person name="Sorensen J.L."/>
            <person name="Fitzpatrick D.A."/>
            <person name="Frisvad J.C."/>
            <person name="Nielsen K.L."/>
        </authorList>
    </citation>
    <scope>NUCLEOTIDE SEQUENCE</scope>
    <source>
        <strain evidence="9">IBT 26290</strain>
    </source>
</reference>
<dbReference type="EMBL" id="JAPQKN010000002">
    <property type="protein sequence ID" value="KAJ5168103.1"/>
    <property type="molecule type" value="Genomic_DNA"/>
</dbReference>
<proteinExistence type="inferred from homology"/>
<keyword evidence="6 7" id="KW-0472">Membrane</keyword>
<feature type="transmembrane region" description="Helical" evidence="7">
    <location>
        <begin position="133"/>
        <end position="158"/>
    </location>
</feature>
<evidence type="ECO:0000256" key="5">
    <source>
        <dbReference type="ARBA" id="ARBA00022989"/>
    </source>
</evidence>
<keyword evidence="5 7" id="KW-1133">Transmembrane helix</keyword>
<feature type="transmembrane region" description="Helical" evidence="7">
    <location>
        <begin position="108"/>
        <end position="127"/>
    </location>
</feature>
<sequence>MDPKKGSEHVEMGGYSVPNDDFGFTQRQQRQIVHKIDRRLITGLGLLFGVSLMDRTNLGNASIAGMQKDLALNIESRYSLIVLIFFVPYVLFQLPSSIIVRKLGPRQFLAGITFLWGVVMLCFGFVHDWKVMMGLRIILGAFEAGLFPGAIYLLSLWYRRYDVHKRYSSFYLISTVGASLSGVLAYGFMQMAGLGGLNAWQWIFVMEGLLTCILAVFGYILIISFPQDAHKAHNFLSQREIDFVLHQIDRDQHDVEDEHFSWSAFLKPGLELKVWAFAMIFLCSTVVAYSLAFFMPIILSSRLGFSVGIAQVLSTPPYFFAGIIMYTQGWLGDKWRCRSPFIVWNALQNMVGLCLLEWARSPGVQYLGIFLVCAGCNATVPAVLAWQANNIRGQWKRAFCSASMITFGGTGGIIGALVFRSQDAPEYFVGVVASIVCNVVILTVAGILVAYMHHANRKAKRGTLEIEGLAGFYYTL</sequence>
<feature type="domain" description="Major facilitator superfamily (MFS) profile" evidence="8">
    <location>
        <begin position="40"/>
        <end position="458"/>
    </location>
</feature>
<evidence type="ECO:0000259" key="8">
    <source>
        <dbReference type="PROSITE" id="PS50850"/>
    </source>
</evidence>
<evidence type="ECO:0000256" key="7">
    <source>
        <dbReference type="SAM" id="Phobius"/>
    </source>
</evidence>
<evidence type="ECO:0000256" key="6">
    <source>
        <dbReference type="ARBA" id="ARBA00023136"/>
    </source>
</evidence>
<feature type="transmembrane region" description="Helical" evidence="7">
    <location>
        <begin position="78"/>
        <end position="96"/>
    </location>
</feature>
<gene>
    <name evidence="9" type="ORF">N7482_003697</name>
</gene>
<dbReference type="PANTHER" id="PTHR43791">
    <property type="entry name" value="PERMEASE-RELATED"/>
    <property type="match status" value="1"/>
</dbReference>
<dbReference type="RefSeq" id="XP_056544564.1">
    <property type="nucleotide sequence ID" value="XM_056685822.1"/>
</dbReference>
<dbReference type="PANTHER" id="PTHR43791:SF47">
    <property type="entry name" value="MAJOR FACILITATOR SUPERFAMILY (MFS) PROFILE DOMAIN-CONTAINING PROTEIN-RELATED"/>
    <property type="match status" value="1"/>
</dbReference>
<comment type="similarity">
    <text evidence="2">Belongs to the major facilitator superfamily.</text>
</comment>
<organism evidence="9 10">
    <name type="scientific">Penicillium canariense</name>
    <dbReference type="NCBI Taxonomy" id="189055"/>
    <lineage>
        <taxon>Eukaryota</taxon>
        <taxon>Fungi</taxon>
        <taxon>Dikarya</taxon>
        <taxon>Ascomycota</taxon>
        <taxon>Pezizomycotina</taxon>
        <taxon>Eurotiomycetes</taxon>
        <taxon>Eurotiomycetidae</taxon>
        <taxon>Eurotiales</taxon>
        <taxon>Aspergillaceae</taxon>
        <taxon>Penicillium</taxon>
    </lineage>
</organism>
<feature type="transmembrane region" description="Helical" evidence="7">
    <location>
        <begin position="274"/>
        <end position="299"/>
    </location>
</feature>
<dbReference type="FunFam" id="1.20.1250.20:FF:000018">
    <property type="entry name" value="MFS transporter permease"/>
    <property type="match status" value="1"/>
</dbReference>
<evidence type="ECO:0000256" key="2">
    <source>
        <dbReference type="ARBA" id="ARBA00008335"/>
    </source>
</evidence>
<dbReference type="Gene3D" id="1.20.1250.20">
    <property type="entry name" value="MFS general substrate transporter like domains"/>
    <property type="match status" value="2"/>
</dbReference>
<evidence type="ECO:0000313" key="10">
    <source>
        <dbReference type="Proteomes" id="UP001149163"/>
    </source>
</evidence>
<feature type="transmembrane region" description="Helical" evidence="7">
    <location>
        <begin position="200"/>
        <end position="222"/>
    </location>
</feature>